<dbReference type="InterPro" id="IPR036388">
    <property type="entry name" value="WH-like_DNA-bd_sf"/>
</dbReference>
<dbReference type="Proteomes" id="UP001261125">
    <property type="component" value="Unassembled WGS sequence"/>
</dbReference>
<feature type="domain" description="HTH marR-type" evidence="2">
    <location>
        <begin position="1"/>
        <end position="143"/>
    </location>
</feature>
<dbReference type="PANTHER" id="PTHR33164">
    <property type="entry name" value="TRANSCRIPTIONAL REGULATOR, MARR FAMILY"/>
    <property type="match status" value="1"/>
</dbReference>
<evidence type="ECO:0000313" key="3">
    <source>
        <dbReference type="EMBL" id="MDU0344840.1"/>
    </source>
</evidence>
<proteinExistence type="predicted"/>
<dbReference type="Pfam" id="PF12802">
    <property type="entry name" value="MarR_2"/>
    <property type="match status" value="1"/>
</dbReference>
<comment type="caution">
    <text evidence="3">The sequence shown here is derived from an EMBL/GenBank/DDBJ whole genome shotgun (WGS) entry which is preliminary data.</text>
</comment>
<feature type="region of interest" description="Disordered" evidence="1">
    <location>
        <begin position="148"/>
        <end position="177"/>
    </location>
</feature>
<evidence type="ECO:0000259" key="2">
    <source>
        <dbReference type="PROSITE" id="PS50995"/>
    </source>
</evidence>
<feature type="compositionally biased region" description="Acidic residues" evidence="1">
    <location>
        <begin position="150"/>
        <end position="171"/>
    </location>
</feature>
<evidence type="ECO:0000256" key="1">
    <source>
        <dbReference type="SAM" id="MobiDB-lite"/>
    </source>
</evidence>
<dbReference type="PANTHER" id="PTHR33164:SF43">
    <property type="entry name" value="HTH-TYPE TRANSCRIPTIONAL REPRESSOR YETL"/>
    <property type="match status" value="1"/>
</dbReference>
<dbReference type="RefSeq" id="WP_298870872.1">
    <property type="nucleotide sequence ID" value="NZ_JAWDIT010000001.1"/>
</dbReference>
<name>A0ABU3SJ59_9MICO</name>
<dbReference type="SMART" id="SM00347">
    <property type="entry name" value="HTH_MARR"/>
    <property type="match status" value="1"/>
</dbReference>
<dbReference type="SUPFAM" id="SSF46785">
    <property type="entry name" value="Winged helix' DNA-binding domain"/>
    <property type="match status" value="1"/>
</dbReference>
<organism evidence="3 4">
    <name type="scientific">Microbacterium phycohabitans</name>
    <dbReference type="NCBI Taxonomy" id="3075993"/>
    <lineage>
        <taxon>Bacteria</taxon>
        <taxon>Bacillati</taxon>
        <taxon>Actinomycetota</taxon>
        <taxon>Actinomycetes</taxon>
        <taxon>Micrococcales</taxon>
        <taxon>Microbacteriaceae</taxon>
        <taxon>Microbacterium</taxon>
    </lineage>
</organism>
<dbReference type="Gene3D" id="1.10.10.10">
    <property type="entry name" value="Winged helix-like DNA-binding domain superfamily/Winged helix DNA-binding domain"/>
    <property type="match status" value="1"/>
</dbReference>
<evidence type="ECO:0000313" key="4">
    <source>
        <dbReference type="Proteomes" id="UP001261125"/>
    </source>
</evidence>
<gene>
    <name evidence="3" type="ORF">RWH44_03890</name>
</gene>
<keyword evidence="4" id="KW-1185">Reference proteome</keyword>
<dbReference type="InterPro" id="IPR039422">
    <property type="entry name" value="MarR/SlyA-like"/>
</dbReference>
<sequence>MRSTATADDVVKALNDLTDSGVASERVALSTLGIGPNDAKVLRFLLQRLPDDEPVTPRMLAAMLGISSAATTALIDRLAEAGWVEREPYPGDRRSIVVRETIADSSPARRILSVRRASASAAAAKLGPVERRIVADFLDDIARGERADIDDLAAEDGDDDGMAADDGAADDEASRTA</sequence>
<accession>A0ABU3SJ59</accession>
<reference evidence="3 4" key="1">
    <citation type="submission" date="2023-09" db="EMBL/GenBank/DDBJ databases">
        <title>Microbacterium fusihabitans sp. nov., Microbacterium phycihabitans sp. nov., and Microbacterium cervinum sp. nov., isolated from dried seaweeds of beach.</title>
        <authorList>
            <person name="Lee S.D."/>
        </authorList>
    </citation>
    <scope>NUCLEOTIDE SEQUENCE [LARGE SCALE GENOMIC DNA]</scope>
    <source>
        <strain evidence="3 4">KSW2-29</strain>
    </source>
</reference>
<dbReference type="PROSITE" id="PS50995">
    <property type="entry name" value="HTH_MARR_2"/>
    <property type="match status" value="1"/>
</dbReference>
<protein>
    <submittedName>
        <fullName evidence="3">MarR family transcriptional regulator</fullName>
    </submittedName>
</protein>
<dbReference type="EMBL" id="JAWDIT010000001">
    <property type="protein sequence ID" value="MDU0344840.1"/>
    <property type="molecule type" value="Genomic_DNA"/>
</dbReference>
<dbReference type="InterPro" id="IPR036390">
    <property type="entry name" value="WH_DNA-bd_sf"/>
</dbReference>
<dbReference type="InterPro" id="IPR000835">
    <property type="entry name" value="HTH_MarR-typ"/>
</dbReference>